<evidence type="ECO:0000313" key="1">
    <source>
        <dbReference type="EMBL" id="TFK65463.1"/>
    </source>
</evidence>
<reference evidence="1 2" key="1">
    <citation type="journal article" date="2019" name="Nat. Ecol. Evol.">
        <title>Megaphylogeny resolves global patterns of mushroom evolution.</title>
        <authorList>
            <person name="Varga T."/>
            <person name="Krizsan K."/>
            <person name="Foldi C."/>
            <person name="Dima B."/>
            <person name="Sanchez-Garcia M."/>
            <person name="Sanchez-Ramirez S."/>
            <person name="Szollosi G.J."/>
            <person name="Szarkandi J.G."/>
            <person name="Papp V."/>
            <person name="Albert L."/>
            <person name="Andreopoulos W."/>
            <person name="Angelini C."/>
            <person name="Antonin V."/>
            <person name="Barry K.W."/>
            <person name="Bougher N.L."/>
            <person name="Buchanan P."/>
            <person name="Buyck B."/>
            <person name="Bense V."/>
            <person name="Catcheside P."/>
            <person name="Chovatia M."/>
            <person name="Cooper J."/>
            <person name="Damon W."/>
            <person name="Desjardin D."/>
            <person name="Finy P."/>
            <person name="Geml J."/>
            <person name="Haridas S."/>
            <person name="Hughes K."/>
            <person name="Justo A."/>
            <person name="Karasinski D."/>
            <person name="Kautmanova I."/>
            <person name="Kiss B."/>
            <person name="Kocsube S."/>
            <person name="Kotiranta H."/>
            <person name="LaButti K.M."/>
            <person name="Lechner B.E."/>
            <person name="Liimatainen K."/>
            <person name="Lipzen A."/>
            <person name="Lukacs Z."/>
            <person name="Mihaltcheva S."/>
            <person name="Morgado L.N."/>
            <person name="Niskanen T."/>
            <person name="Noordeloos M.E."/>
            <person name="Ohm R.A."/>
            <person name="Ortiz-Santana B."/>
            <person name="Ovrebo C."/>
            <person name="Racz N."/>
            <person name="Riley R."/>
            <person name="Savchenko A."/>
            <person name="Shiryaev A."/>
            <person name="Soop K."/>
            <person name="Spirin V."/>
            <person name="Szebenyi C."/>
            <person name="Tomsovsky M."/>
            <person name="Tulloss R.E."/>
            <person name="Uehling J."/>
            <person name="Grigoriev I.V."/>
            <person name="Vagvolgyi C."/>
            <person name="Papp T."/>
            <person name="Martin F.M."/>
            <person name="Miettinen O."/>
            <person name="Hibbett D.S."/>
            <person name="Nagy L.G."/>
        </authorList>
    </citation>
    <scope>NUCLEOTIDE SEQUENCE [LARGE SCALE GENOMIC DNA]</scope>
    <source>
        <strain evidence="1 2">NL-1719</strain>
    </source>
</reference>
<gene>
    <name evidence="1" type="ORF">BDN72DRAFT_773344</name>
</gene>
<dbReference type="Proteomes" id="UP000308600">
    <property type="component" value="Unassembled WGS sequence"/>
</dbReference>
<keyword evidence="2" id="KW-1185">Reference proteome</keyword>
<evidence type="ECO:0000313" key="2">
    <source>
        <dbReference type="Proteomes" id="UP000308600"/>
    </source>
</evidence>
<organism evidence="1 2">
    <name type="scientific">Pluteus cervinus</name>
    <dbReference type="NCBI Taxonomy" id="181527"/>
    <lineage>
        <taxon>Eukaryota</taxon>
        <taxon>Fungi</taxon>
        <taxon>Dikarya</taxon>
        <taxon>Basidiomycota</taxon>
        <taxon>Agaricomycotina</taxon>
        <taxon>Agaricomycetes</taxon>
        <taxon>Agaricomycetidae</taxon>
        <taxon>Agaricales</taxon>
        <taxon>Pluteineae</taxon>
        <taxon>Pluteaceae</taxon>
        <taxon>Pluteus</taxon>
    </lineage>
</organism>
<accession>A0ACD3AHV0</accession>
<name>A0ACD3AHV0_9AGAR</name>
<protein>
    <submittedName>
        <fullName evidence="1">Uncharacterized protein</fullName>
    </submittedName>
</protein>
<proteinExistence type="predicted"/>
<dbReference type="EMBL" id="ML208436">
    <property type="protein sequence ID" value="TFK65463.1"/>
    <property type="molecule type" value="Genomic_DNA"/>
</dbReference>
<sequence>MFLEEAVFRLSRDHIARPDFAFRYAGGTIVDELTTPPLLIDGINVPGNPPSVALDDDIRIGGCWLTQVPSQLGISLAARVRISHITIDHLAKELALSAARTLQAPREVIVWGVVDSNNSRELEALKADLYGLIRPIEGSTPSITGGLATLPISFLSYNISHSDNVQTFPVFEPILRGRVSFSQVIVEVRSNWGHELTCLYRVRVHGELEVQP</sequence>